<gene>
    <name evidence="9" type="primary">pncB</name>
    <name evidence="9" type="ORF">MGM1_3120</name>
</gene>
<dbReference type="Proteomes" id="UP000030066">
    <property type="component" value="Chromosome"/>
</dbReference>
<evidence type="ECO:0000256" key="7">
    <source>
        <dbReference type="ARBA" id="ARBA00048668"/>
    </source>
</evidence>
<dbReference type="AlphaFoldDB" id="A0A097SSX7"/>
<evidence type="ECO:0000256" key="4">
    <source>
        <dbReference type="ARBA" id="ARBA00022598"/>
    </source>
</evidence>
<protein>
    <recommendedName>
        <fullName evidence="2">nicotinate phosphoribosyltransferase</fullName>
        <ecNumber evidence="2">6.3.4.21</ecNumber>
    </recommendedName>
</protein>
<evidence type="ECO:0000259" key="8">
    <source>
        <dbReference type="Pfam" id="PF02749"/>
    </source>
</evidence>
<dbReference type="GO" id="GO:0004514">
    <property type="term" value="F:nicotinate-nucleotide diphosphorylase (carboxylating) activity"/>
    <property type="evidence" value="ECO:0007669"/>
    <property type="project" value="UniProtKB-EC"/>
</dbReference>
<comment type="catalytic activity">
    <reaction evidence="7">
        <text>5-phospho-alpha-D-ribose 1-diphosphate + nicotinate + ATP + H2O = nicotinate beta-D-ribonucleotide + ADP + phosphate + diphosphate</text>
        <dbReference type="Rhea" id="RHEA:36163"/>
        <dbReference type="ChEBI" id="CHEBI:15377"/>
        <dbReference type="ChEBI" id="CHEBI:30616"/>
        <dbReference type="ChEBI" id="CHEBI:32544"/>
        <dbReference type="ChEBI" id="CHEBI:33019"/>
        <dbReference type="ChEBI" id="CHEBI:43474"/>
        <dbReference type="ChEBI" id="CHEBI:57502"/>
        <dbReference type="ChEBI" id="CHEBI:58017"/>
        <dbReference type="ChEBI" id="CHEBI:456216"/>
        <dbReference type="EC" id="6.3.4.21"/>
    </reaction>
</comment>
<dbReference type="GO" id="GO:0009435">
    <property type="term" value="P:NAD+ biosynthetic process"/>
    <property type="evidence" value="ECO:0007669"/>
    <property type="project" value="UniProtKB-UniPathway"/>
</dbReference>
<organism evidence="9 10">
    <name type="scientific">Candidatus Malacoplasma girerdii</name>
    <dbReference type="NCBI Taxonomy" id="1318617"/>
    <lineage>
        <taxon>Bacteria</taxon>
        <taxon>Bacillati</taxon>
        <taxon>Mycoplasmatota</taxon>
        <taxon>Mycoplasmoidales</taxon>
        <taxon>Mycoplasmoidaceae</taxon>
        <taxon>Malacoplasma</taxon>
    </lineage>
</organism>
<dbReference type="eggNOG" id="COG1488">
    <property type="taxonomic scope" value="Bacteria"/>
</dbReference>
<dbReference type="EC" id="6.3.4.21" evidence="2"/>
<evidence type="ECO:0000313" key="10">
    <source>
        <dbReference type="Proteomes" id="UP000030066"/>
    </source>
</evidence>
<proteinExistence type="predicted"/>
<keyword evidence="5" id="KW-0662">Pyridine nucleotide biosynthesis</keyword>
<dbReference type="InterPro" id="IPR053190">
    <property type="entry name" value="NAPRTase-like"/>
</dbReference>
<dbReference type="PANTHER" id="PTHR43202">
    <property type="entry name" value="NICOTINATE-NUCLEOTIDE PYROPHOSPHORYLASE"/>
    <property type="match status" value="1"/>
</dbReference>
<dbReference type="PANTHER" id="PTHR43202:SF1">
    <property type="entry name" value="NICOTINATE PHOSPHORIBOSYLTRANSFERASE"/>
    <property type="match status" value="1"/>
</dbReference>
<dbReference type="STRING" id="1318617.MGM1_3120"/>
<dbReference type="HOGENOM" id="CLU_043773_1_0_14"/>
<evidence type="ECO:0000313" key="9">
    <source>
        <dbReference type="EMBL" id="AIV03685.1"/>
    </source>
</evidence>
<comment type="pathway">
    <text evidence="1">Cofactor biosynthesis; NAD(+) biosynthesis; nicotinate D-ribonucleotide from nicotinate: step 1/1.</text>
</comment>
<dbReference type="EMBL" id="CP007711">
    <property type="protein sequence ID" value="AIV03685.1"/>
    <property type="molecule type" value="Genomic_DNA"/>
</dbReference>
<keyword evidence="3" id="KW-0597">Phosphoprotein</keyword>
<dbReference type="SUPFAM" id="SSF54675">
    <property type="entry name" value="Nicotinate/Quinolinate PRTase N-terminal domain-like"/>
    <property type="match status" value="1"/>
</dbReference>
<comment type="catalytic activity">
    <reaction evidence="6">
        <text>nicotinate beta-D-ribonucleotide + CO2 + diphosphate = quinolinate + 5-phospho-alpha-D-ribose 1-diphosphate + 2 H(+)</text>
        <dbReference type="Rhea" id="RHEA:12733"/>
        <dbReference type="ChEBI" id="CHEBI:15378"/>
        <dbReference type="ChEBI" id="CHEBI:16526"/>
        <dbReference type="ChEBI" id="CHEBI:29959"/>
        <dbReference type="ChEBI" id="CHEBI:33019"/>
        <dbReference type="ChEBI" id="CHEBI:57502"/>
        <dbReference type="ChEBI" id="CHEBI:58017"/>
        <dbReference type="EC" id="2.4.2.19"/>
    </reaction>
</comment>
<dbReference type="SUPFAM" id="SSF51690">
    <property type="entry name" value="Nicotinate/Quinolinate PRTase C-terminal domain-like"/>
    <property type="match status" value="1"/>
</dbReference>
<evidence type="ECO:0000256" key="1">
    <source>
        <dbReference type="ARBA" id="ARBA00004952"/>
    </source>
</evidence>
<dbReference type="KEGG" id="mgj:MGM1_3120"/>
<feature type="domain" description="Quinolinate phosphoribosyl transferase N-terminal" evidence="8">
    <location>
        <begin position="41"/>
        <end position="121"/>
    </location>
</feature>
<evidence type="ECO:0000256" key="6">
    <source>
        <dbReference type="ARBA" id="ARBA00047445"/>
    </source>
</evidence>
<dbReference type="InterPro" id="IPR007229">
    <property type="entry name" value="Nic_PRibTrfase-Fam"/>
</dbReference>
<dbReference type="Gene3D" id="3.20.20.70">
    <property type="entry name" value="Aldolase class I"/>
    <property type="match status" value="1"/>
</dbReference>
<evidence type="ECO:0000256" key="5">
    <source>
        <dbReference type="ARBA" id="ARBA00022642"/>
    </source>
</evidence>
<dbReference type="Pfam" id="PF02749">
    <property type="entry name" value="QRPTase_N"/>
    <property type="match status" value="1"/>
</dbReference>
<accession>A0A097SSX7</accession>
<evidence type="ECO:0000256" key="2">
    <source>
        <dbReference type="ARBA" id="ARBA00013236"/>
    </source>
</evidence>
<reference evidence="9 10" key="1">
    <citation type="journal article" date="2014" name="PLoS ONE">
        <title>An emerging Mycoplasma associated with trichomoniasis, vaginal infection and disease.</title>
        <authorList>
            <consortium name="Vaginal Microbiome Consortium"/>
            <person name="Fettweis J.M."/>
            <person name="Serrano M.G."/>
            <person name="Huang B."/>
            <person name="Brooks J.P."/>
            <person name="Glascock A.L."/>
            <person name="Sheth N.U."/>
            <person name="Strauss J.F.III."/>
            <person name="Jefferson K.K."/>
            <person name="Buck G.A."/>
        </authorList>
    </citation>
    <scope>NUCLEOTIDE SEQUENCE [LARGE SCALE GENOMIC DNA]</scope>
    <source>
        <strain evidence="9 10">VCU_M1</strain>
    </source>
</reference>
<dbReference type="InterPro" id="IPR037128">
    <property type="entry name" value="Quinolinate_PRibosylTase_N_sf"/>
</dbReference>
<keyword evidence="9" id="KW-0328">Glycosyltransferase</keyword>
<evidence type="ECO:0000256" key="3">
    <source>
        <dbReference type="ARBA" id="ARBA00022553"/>
    </source>
</evidence>
<keyword evidence="4" id="KW-0436">Ligase</keyword>
<dbReference type="InterPro" id="IPR022412">
    <property type="entry name" value="Quinolinate_PRibosylTrfase_N"/>
</dbReference>
<keyword evidence="9" id="KW-0808">Transferase</keyword>
<keyword evidence="10" id="KW-1185">Reference proteome</keyword>
<dbReference type="Gene3D" id="3.90.1170.20">
    <property type="entry name" value="Quinolinate phosphoribosyl transferase, N-terminal domain"/>
    <property type="match status" value="1"/>
</dbReference>
<dbReference type="UniPathway" id="UPA00253">
    <property type="reaction ID" value="UER00457"/>
</dbReference>
<sequence>MKIKSMDKKLIFNQEYKNIKEGFYTSSYFIKTKKIIEQFKKHNDTILQFSFFRDEPIVLCGVCEIIDILKKTLTPNELKQIEVYGYKDGDIIQPNTSVLFFKGPYQIFGKYENIFDGILSRRCSVATNCKEVLDLITTDQLIFMADRTENYNTQPYDGYAAYIAGVRHFVTDASVAFIKNKKEVTVSGTVPHALIQQFNGDIVAALKAYKALYKNSPLIALVDYHNDVIGEIKKLSKHFKKELYAIRIDTSHALVDRSLTKKKLHGVNPILVKLARKALNQCGMKNTKIIISSGLKTEDVKKYLKLNSPVDIYGIGSYLTRDSVHFTADLVYLDGKNEAKVGRKLSLPIKKLTKLTRYI</sequence>
<dbReference type="InterPro" id="IPR036068">
    <property type="entry name" value="Nicotinate_pribotase-like_C"/>
</dbReference>
<dbReference type="NCBIfam" id="NF005529">
    <property type="entry name" value="PRK07188.1"/>
    <property type="match status" value="1"/>
</dbReference>
<name>A0A097SSX7_9BACT</name>
<dbReference type="PIRSF" id="PIRSF000484">
    <property type="entry name" value="NAPRT"/>
    <property type="match status" value="1"/>
</dbReference>
<dbReference type="GO" id="GO:0004516">
    <property type="term" value="F:nicotinate phosphoribosyltransferase activity"/>
    <property type="evidence" value="ECO:0007669"/>
    <property type="project" value="UniProtKB-EC"/>
</dbReference>
<dbReference type="InterPro" id="IPR013785">
    <property type="entry name" value="Aldolase_TIM"/>
</dbReference>